<feature type="repeat" description="RCC1" evidence="6">
    <location>
        <begin position="897"/>
        <end position="948"/>
    </location>
</feature>
<dbReference type="InterPro" id="IPR051553">
    <property type="entry name" value="Ran_GTPase-activating"/>
</dbReference>
<dbReference type="InterPro" id="IPR009091">
    <property type="entry name" value="RCC1/BLIP-II"/>
</dbReference>
<dbReference type="PANTHER" id="PTHR45982:SF1">
    <property type="entry name" value="REGULATOR OF CHROMOSOME CONDENSATION"/>
    <property type="match status" value="1"/>
</dbReference>
<dbReference type="SUPFAM" id="SSF48726">
    <property type="entry name" value="Immunoglobulin"/>
    <property type="match status" value="4"/>
</dbReference>
<keyword evidence="3" id="KW-0677">Repeat</keyword>
<feature type="repeat" description="RCC1" evidence="6">
    <location>
        <begin position="779"/>
        <end position="830"/>
    </location>
</feature>
<keyword evidence="11" id="KW-1185">Reference proteome</keyword>
<dbReference type="InterPro" id="IPR058923">
    <property type="entry name" value="RCC1-like_dom"/>
</dbReference>
<dbReference type="PROSITE" id="PS00626">
    <property type="entry name" value="RCC1_2"/>
    <property type="match status" value="3"/>
</dbReference>
<feature type="domain" description="Ig-like" evidence="9">
    <location>
        <begin position="70"/>
        <end position="179"/>
    </location>
</feature>
<evidence type="ECO:0000256" key="3">
    <source>
        <dbReference type="ARBA" id="ARBA00022737"/>
    </source>
</evidence>
<dbReference type="EMBL" id="JAQQBS010000004">
    <property type="protein sequence ID" value="KAK0170443.1"/>
    <property type="molecule type" value="Genomic_DNA"/>
</dbReference>
<keyword evidence="4 8" id="KW-0472">Membrane</keyword>
<feature type="repeat" description="RCC1" evidence="6">
    <location>
        <begin position="949"/>
        <end position="1001"/>
    </location>
</feature>
<protein>
    <recommendedName>
        <fullName evidence="9">Ig-like domain-containing protein</fullName>
    </recommendedName>
</protein>
<feature type="repeat" description="RCC1" evidence="6">
    <location>
        <begin position="831"/>
        <end position="895"/>
    </location>
</feature>
<dbReference type="Gene3D" id="2.60.40.10">
    <property type="entry name" value="Immunoglobulins"/>
    <property type="match status" value="4"/>
</dbReference>
<evidence type="ECO:0000256" key="8">
    <source>
        <dbReference type="SAM" id="Phobius"/>
    </source>
</evidence>
<evidence type="ECO:0000256" key="1">
    <source>
        <dbReference type="ARBA" id="ARBA00004167"/>
    </source>
</evidence>
<accession>A0AA39FJ51</accession>
<dbReference type="Proteomes" id="UP001168990">
    <property type="component" value="Unassembled WGS sequence"/>
</dbReference>
<evidence type="ECO:0000259" key="9">
    <source>
        <dbReference type="PROSITE" id="PS50835"/>
    </source>
</evidence>
<dbReference type="Pfam" id="PF08205">
    <property type="entry name" value="C2-set_2"/>
    <property type="match status" value="1"/>
</dbReference>
<evidence type="ECO:0000256" key="2">
    <source>
        <dbReference type="ARBA" id="ARBA00022658"/>
    </source>
</evidence>
<evidence type="ECO:0000256" key="4">
    <source>
        <dbReference type="ARBA" id="ARBA00023136"/>
    </source>
</evidence>
<feature type="repeat" description="RCC1" evidence="6">
    <location>
        <begin position="676"/>
        <end position="726"/>
    </location>
</feature>
<sequence length="1064" mass="117021">MLEPIGMHLKKYEWVGSPDMGDCSLWVRSATLEFDDGLWQCQVTASDFTTQDALASEPARLVVRVSPQRPQIEYAGAVILPGGNVTARAGEIATLTCTARYGNPPPLIKWFKCTSRYLRETELRTLRPQVNATEIDNPRTWSTKSICDIEADRSRYGQLIRCEANHPAYSTMSMSVEVRFDVSYAPETRLVGAPIGQLEEGRDRLEIRCIANANPPASILWKRSKGANMEVVSIGETLMYSPIHRNHAATYICEASNTEGESSPVSIQISVNFPPKIDSVGPDRLSTALLYSGASFECHADAMPPAEYRWEQVFTDGRPPTECGKGQRLILTNVTYEQQGQYICLASNTINGKVREVKSSPVSLEVVGAPRVVKPLSNEKYVVSTTEGSPARLEIRLCSNPKPRLVAWEWGSTRLHAGEVLESRYRALDLEPLSLEDCFSAILELTSTIKEDQRLYYVIVENDRGSDRRALMLRVDEPGQIPLVIGAVAGFTVLSVMVMGFICFLRSDRCCVTRNTGPTLQQVHCTKASNAMIEDPRLTVDTMERAREQFVAEKRQNHVLKPVPTQQYPQDCYQLNRHEPQHESHYQRHHHHSQPIHGPQYTLQTLSFNGVMARNLKAAAHAFNSIQALSIISLPPRKAPKRSSTTASKDVIAPKQSKKKEEIVIKPNLRNVPTSGIMLSVGQGDTGQLGLGEEVMEKSRPAAISGYTDIIMIAAGGMHNVCLTKSGKVLTFGCNDEGALGRDTSKEGSETVPGVVDIDGKVIQITAGDSHSAALLSDGRVFAWGSFRDSHGSMGLTPRGNERLPVEILPTIKIVKLASGADHLVMLTENGKIYTCGCGEQGQLGRVSSRMADRHNRHGIMQLLMPNLVEFKVTKKLRFVDIWAGQYCTFAKELSQGDIYVFGLNNYHQIGLENTVPYFHPKLSKTFSGKQWQHISSGQHHTLALDEDGAVYVMGRKEYGRLGLGPDSSDATELVKLETLGNEKFVDVAAGSAQSFAVNDAGQLYAWGMGSSGQLGTGSEDDVDVPILVKSKQLEGKTVVRTSGGGQHTLILALIRSSKEKTTD</sequence>
<proteinExistence type="predicted"/>
<dbReference type="InterPro" id="IPR000408">
    <property type="entry name" value="Reg_chr_condens"/>
</dbReference>
<comment type="subcellular location">
    <subcellularLocation>
        <location evidence="1">Membrane</location>
        <topology evidence="1">Single-pass membrane protein</topology>
    </subcellularLocation>
</comment>
<dbReference type="PRINTS" id="PR00633">
    <property type="entry name" value="RCCNDNSATION"/>
</dbReference>
<feature type="region of interest" description="Disordered" evidence="7">
    <location>
        <begin position="636"/>
        <end position="659"/>
    </location>
</feature>
<evidence type="ECO:0000256" key="5">
    <source>
        <dbReference type="ARBA" id="ARBA00023157"/>
    </source>
</evidence>
<organism evidence="10 11">
    <name type="scientific">Microctonus aethiopoides</name>
    <dbReference type="NCBI Taxonomy" id="144406"/>
    <lineage>
        <taxon>Eukaryota</taxon>
        <taxon>Metazoa</taxon>
        <taxon>Ecdysozoa</taxon>
        <taxon>Arthropoda</taxon>
        <taxon>Hexapoda</taxon>
        <taxon>Insecta</taxon>
        <taxon>Pterygota</taxon>
        <taxon>Neoptera</taxon>
        <taxon>Endopterygota</taxon>
        <taxon>Hymenoptera</taxon>
        <taxon>Apocrita</taxon>
        <taxon>Ichneumonoidea</taxon>
        <taxon>Braconidae</taxon>
        <taxon>Euphorinae</taxon>
        <taxon>Microctonus</taxon>
    </lineage>
</organism>
<gene>
    <name evidence="10" type="ORF">PV328_011006</name>
</gene>
<dbReference type="InterPro" id="IPR007110">
    <property type="entry name" value="Ig-like_dom"/>
</dbReference>
<reference evidence="10" key="1">
    <citation type="journal article" date="2023" name="bioRxiv">
        <title>Scaffold-level genome assemblies of two parasitoid biocontrol wasps reveal the parthenogenesis mechanism and an associated novel virus.</title>
        <authorList>
            <person name="Inwood S."/>
            <person name="Skelly J."/>
            <person name="Guhlin J."/>
            <person name="Harrop T."/>
            <person name="Goldson S."/>
            <person name="Dearden P."/>
        </authorList>
    </citation>
    <scope>NUCLEOTIDE SEQUENCE</scope>
    <source>
        <strain evidence="10">Irish</strain>
        <tissue evidence="10">Whole body</tissue>
    </source>
</reference>
<feature type="domain" description="Ig-like" evidence="9">
    <location>
        <begin position="186"/>
        <end position="270"/>
    </location>
</feature>
<dbReference type="InterPro" id="IPR013162">
    <property type="entry name" value="CD80_C2-set"/>
</dbReference>
<dbReference type="PROSITE" id="PS00625">
    <property type="entry name" value="RCC1_1"/>
    <property type="match status" value="1"/>
</dbReference>
<dbReference type="SMART" id="SM00408">
    <property type="entry name" value="IGc2"/>
    <property type="match status" value="2"/>
</dbReference>
<dbReference type="PROSITE" id="PS50012">
    <property type="entry name" value="RCC1_3"/>
    <property type="match status" value="7"/>
</dbReference>
<feature type="repeat" description="RCC1" evidence="6">
    <location>
        <begin position="727"/>
        <end position="778"/>
    </location>
</feature>
<dbReference type="CDD" id="cd00096">
    <property type="entry name" value="Ig"/>
    <property type="match status" value="1"/>
</dbReference>
<dbReference type="GO" id="GO:0016020">
    <property type="term" value="C:membrane"/>
    <property type="evidence" value="ECO:0007669"/>
    <property type="project" value="UniProtKB-SubCell"/>
</dbReference>
<keyword evidence="2" id="KW-0344">Guanine-nucleotide releasing factor</keyword>
<dbReference type="Pfam" id="PF25390">
    <property type="entry name" value="WD40_RLD"/>
    <property type="match status" value="1"/>
</dbReference>
<dbReference type="InterPro" id="IPR036179">
    <property type="entry name" value="Ig-like_dom_sf"/>
</dbReference>
<dbReference type="GO" id="GO:0005737">
    <property type="term" value="C:cytoplasm"/>
    <property type="evidence" value="ECO:0007669"/>
    <property type="project" value="TreeGrafter"/>
</dbReference>
<dbReference type="InterPro" id="IPR003599">
    <property type="entry name" value="Ig_sub"/>
</dbReference>
<evidence type="ECO:0000313" key="11">
    <source>
        <dbReference type="Proteomes" id="UP001168990"/>
    </source>
</evidence>
<feature type="transmembrane region" description="Helical" evidence="8">
    <location>
        <begin position="481"/>
        <end position="505"/>
    </location>
</feature>
<dbReference type="Gene3D" id="2.130.10.30">
    <property type="entry name" value="Regulator of chromosome condensation 1/beta-lactamase-inhibitor protein II"/>
    <property type="match status" value="1"/>
</dbReference>
<feature type="domain" description="Ig-like" evidence="9">
    <location>
        <begin position="275"/>
        <end position="363"/>
    </location>
</feature>
<evidence type="ECO:0000313" key="10">
    <source>
        <dbReference type="EMBL" id="KAK0170443.1"/>
    </source>
</evidence>
<dbReference type="AlphaFoldDB" id="A0AA39FJ51"/>
<dbReference type="SMART" id="SM00409">
    <property type="entry name" value="IG"/>
    <property type="match status" value="4"/>
</dbReference>
<keyword evidence="5" id="KW-1015">Disulfide bond</keyword>
<keyword evidence="8" id="KW-1133">Transmembrane helix</keyword>
<dbReference type="GO" id="GO:0005085">
    <property type="term" value="F:guanyl-nucleotide exchange factor activity"/>
    <property type="evidence" value="ECO:0007669"/>
    <property type="project" value="TreeGrafter"/>
</dbReference>
<feature type="repeat" description="RCC1" evidence="6">
    <location>
        <begin position="1002"/>
        <end position="1055"/>
    </location>
</feature>
<dbReference type="PANTHER" id="PTHR45982">
    <property type="entry name" value="REGULATOR OF CHROMOSOME CONDENSATION"/>
    <property type="match status" value="1"/>
</dbReference>
<dbReference type="PROSITE" id="PS50835">
    <property type="entry name" value="IG_LIKE"/>
    <property type="match status" value="3"/>
</dbReference>
<dbReference type="InterPro" id="IPR003598">
    <property type="entry name" value="Ig_sub2"/>
</dbReference>
<reference evidence="10" key="2">
    <citation type="submission" date="2023-03" db="EMBL/GenBank/DDBJ databases">
        <authorList>
            <person name="Inwood S.N."/>
            <person name="Skelly J.G."/>
            <person name="Guhlin J."/>
            <person name="Harrop T.W.R."/>
            <person name="Goldson S.G."/>
            <person name="Dearden P.K."/>
        </authorList>
    </citation>
    <scope>NUCLEOTIDE SEQUENCE</scope>
    <source>
        <strain evidence="10">Irish</strain>
        <tissue evidence="10">Whole body</tissue>
    </source>
</reference>
<dbReference type="SUPFAM" id="SSF50985">
    <property type="entry name" value="RCC1/BLIP-II"/>
    <property type="match status" value="1"/>
</dbReference>
<comment type="caution">
    <text evidence="10">The sequence shown here is derived from an EMBL/GenBank/DDBJ whole genome shotgun (WGS) entry which is preliminary data.</text>
</comment>
<evidence type="ECO:0000256" key="6">
    <source>
        <dbReference type="PROSITE-ProRule" id="PRU00235"/>
    </source>
</evidence>
<evidence type="ECO:0000256" key="7">
    <source>
        <dbReference type="SAM" id="MobiDB-lite"/>
    </source>
</evidence>
<name>A0AA39FJ51_9HYME</name>
<dbReference type="InterPro" id="IPR013783">
    <property type="entry name" value="Ig-like_fold"/>
</dbReference>
<keyword evidence="8" id="KW-0812">Transmembrane</keyword>